<dbReference type="InterPro" id="IPR041366">
    <property type="entry name" value="Pre-PUA"/>
</dbReference>
<dbReference type="Pfam" id="PF17832">
    <property type="entry name" value="Pre-PUA"/>
    <property type="match status" value="1"/>
</dbReference>
<dbReference type="GO" id="GO:0002188">
    <property type="term" value="P:translation reinitiation"/>
    <property type="evidence" value="ECO:0007669"/>
    <property type="project" value="UniProtKB-ARBA"/>
</dbReference>
<dbReference type="Proteomes" id="UP000593567">
    <property type="component" value="Unassembled WGS sequence"/>
</dbReference>
<dbReference type="Gene3D" id="3.10.400.20">
    <property type="match status" value="1"/>
</dbReference>
<dbReference type="NCBIfam" id="TIGR00451">
    <property type="entry name" value="unchar_dom_2"/>
    <property type="match status" value="1"/>
</dbReference>
<evidence type="ECO:0000256" key="1">
    <source>
        <dbReference type="ARBA" id="ARBA00004496"/>
    </source>
</evidence>
<dbReference type="PANTHER" id="PTHR22798">
    <property type="entry name" value="MCT-1 PROTEIN"/>
    <property type="match status" value="1"/>
</dbReference>
<dbReference type="InterPro" id="IPR002478">
    <property type="entry name" value="PUA"/>
</dbReference>
<comment type="similarity">
    <text evidence="2">Belongs to the MCTS1 family.</text>
</comment>
<dbReference type="SMART" id="SM00359">
    <property type="entry name" value="PUA"/>
    <property type="match status" value="1"/>
</dbReference>
<evidence type="ECO:0000256" key="4">
    <source>
        <dbReference type="PIRNR" id="PIRNR005067"/>
    </source>
</evidence>
<feature type="domain" description="PUA" evidence="5">
    <location>
        <begin position="71"/>
        <end position="149"/>
    </location>
</feature>
<dbReference type="InterPro" id="IPR016437">
    <property type="entry name" value="MCT-1/Tma20"/>
</dbReference>
<dbReference type="SUPFAM" id="SSF88697">
    <property type="entry name" value="PUA domain-like"/>
    <property type="match status" value="1"/>
</dbReference>
<comment type="subcellular location">
    <subcellularLocation>
        <location evidence="1 4">Cytoplasm</location>
    </subcellularLocation>
</comment>
<dbReference type="GO" id="GO:0003723">
    <property type="term" value="F:RNA binding"/>
    <property type="evidence" value="ECO:0007669"/>
    <property type="project" value="InterPro"/>
</dbReference>
<keyword evidence="3 4" id="KW-0963">Cytoplasm</keyword>
<dbReference type="PANTHER" id="PTHR22798:SF0">
    <property type="entry name" value="MALIGNANT T-CELL-AMPLIFIED SEQUENCE 1"/>
    <property type="match status" value="1"/>
</dbReference>
<sequence>MKSKIIEQFPQIESIWDEIVPKKTGLKLVKCQDHVEMLAHGDTGDVLFFKMRDDVFYPTLKLLHQYPFICPHQQVDKGAIKFILSGAHIMCPGLTSPGAKMSKVESGQVVAVMAEGKQHAVAIGLMKMSSEELKAKNKGIGVDNIHYLNDGLWLMKPVK</sequence>
<dbReference type="Pfam" id="PF01472">
    <property type="entry name" value="PUA"/>
    <property type="match status" value="1"/>
</dbReference>
<reference evidence="6" key="1">
    <citation type="submission" date="2020-06" db="EMBL/GenBank/DDBJ databases">
        <title>Draft genome of Bugula neritina, a colonial animal packing powerful symbionts and potential medicines.</title>
        <authorList>
            <person name="Rayko M."/>
        </authorList>
    </citation>
    <scope>NUCLEOTIDE SEQUENCE [LARGE SCALE GENOMIC DNA]</scope>
    <source>
        <strain evidence="6">Kwan_BN1</strain>
    </source>
</reference>
<name>A0A7J7J0A9_BUGNE</name>
<keyword evidence="7" id="KW-1185">Reference proteome</keyword>
<evidence type="ECO:0000259" key="5">
    <source>
        <dbReference type="SMART" id="SM00359"/>
    </source>
</evidence>
<evidence type="ECO:0000313" key="6">
    <source>
        <dbReference type="EMBL" id="KAF6019111.1"/>
    </source>
</evidence>
<dbReference type="InterPro" id="IPR004521">
    <property type="entry name" value="Uncharacterised_CHP00451"/>
</dbReference>
<dbReference type="PROSITE" id="PS50890">
    <property type="entry name" value="PUA"/>
    <property type="match status" value="1"/>
</dbReference>
<dbReference type="PIRSF" id="PIRSF005067">
    <property type="entry name" value="Tma_RNA-bind_prd"/>
    <property type="match status" value="1"/>
</dbReference>
<dbReference type="CDD" id="cd21155">
    <property type="entry name" value="PUA_MCTS-1-like"/>
    <property type="match status" value="1"/>
</dbReference>
<dbReference type="InterPro" id="IPR015947">
    <property type="entry name" value="PUA-like_sf"/>
</dbReference>
<accession>A0A7J7J0A9</accession>
<gene>
    <name evidence="6" type="ORF">EB796_022608</name>
</gene>
<evidence type="ECO:0000256" key="3">
    <source>
        <dbReference type="ARBA" id="ARBA00022490"/>
    </source>
</evidence>
<comment type="caution">
    <text evidence="6">The sequence shown here is derived from an EMBL/GenBank/DDBJ whole genome shotgun (WGS) entry which is preliminary data.</text>
</comment>
<dbReference type="FunFam" id="3.10.400.20:FF:000001">
    <property type="entry name" value="Malignant T-cell-amplified sequence 1"/>
    <property type="match status" value="1"/>
</dbReference>
<evidence type="ECO:0000313" key="7">
    <source>
        <dbReference type="Proteomes" id="UP000593567"/>
    </source>
</evidence>
<dbReference type="AlphaFoldDB" id="A0A7J7J0A9"/>
<dbReference type="OrthoDB" id="10249667at2759"/>
<evidence type="ECO:0000256" key="2">
    <source>
        <dbReference type="ARBA" id="ARBA00008955"/>
    </source>
</evidence>
<dbReference type="GO" id="GO:0005737">
    <property type="term" value="C:cytoplasm"/>
    <property type="evidence" value="ECO:0007669"/>
    <property type="project" value="UniProtKB-SubCell"/>
</dbReference>
<proteinExistence type="inferred from homology"/>
<organism evidence="6 7">
    <name type="scientific">Bugula neritina</name>
    <name type="common">Brown bryozoan</name>
    <name type="synonym">Sertularia neritina</name>
    <dbReference type="NCBI Taxonomy" id="10212"/>
    <lineage>
        <taxon>Eukaryota</taxon>
        <taxon>Metazoa</taxon>
        <taxon>Spiralia</taxon>
        <taxon>Lophotrochozoa</taxon>
        <taxon>Bryozoa</taxon>
        <taxon>Gymnolaemata</taxon>
        <taxon>Cheilostomatida</taxon>
        <taxon>Flustrina</taxon>
        <taxon>Buguloidea</taxon>
        <taxon>Bugulidae</taxon>
        <taxon>Bugula</taxon>
    </lineage>
</organism>
<dbReference type="EMBL" id="VXIV02003254">
    <property type="protein sequence ID" value="KAF6019111.1"/>
    <property type="molecule type" value="Genomic_DNA"/>
</dbReference>
<dbReference type="GO" id="GO:0001731">
    <property type="term" value="P:formation of translation preinitiation complex"/>
    <property type="evidence" value="ECO:0007669"/>
    <property type="project" value="TreeGrafter"/>
</dbReference>
<protein>
    <submittedName>
        <fullName evidence="6">MCTS1</fullName>
    </submittedName>
</protein>